<evidence type="ECO:0008006" key="3">
    <source>
        <dbReference type="Google" id="ProtNLM"/>
    </source>
</evidence>
<gene>
    <name evidence="1" type="ORF">EVOR1521_LOCUS7987</name>
</gene>
<sequence length="117" mass="12384">MWRHAVRSVCIGTKMPRPPGAPEKPLGVLSYTLTKAVSAHVHEAHVDHAQKAAAKGELILGSVAWEGDSALLIFSSEDSADRFAANDPLLRQGLARVEVQEWPAPLAQELLAGGGGV</sequence>
<organism evidence="1 2">
    <name type="scientific">Effrenium voratum</name>
    <dbReference type="NCBI Taxonomy" id="2562239"/>
    <lineage>
        <taxon>Eukaryota</taxon>
        <taxon>Sar</taxon>
        <taxon>Alveolata</taxon>
        <taxon>Dinophyceae</taxon>
        <taxon>Suessiales</taxon>
        <taxon>Symbiodiniaceae</taxon>
        <taxon>Effrenium</taxon>
    </lineage>
</organism>
<evidence type="ECO:0000313" key="1">
    <source>
        <dbReference type="EMBL" id="CAJ1379892.1"/>
    </source>
</evidence>
<proteinExistence type="predicted"/>
<dbReference type="InterPro" id="IPR011008">
    <property type="entry name" value="Dimeric_a/b-barrel"/>
</dbReference>
<dbReference type="Proteomes" id="UP001178507">
    <property type="component" value="Unassembled WGS sequence"/>
</dbReference>
<comment type="caution">
    <text evidence="1">The sequence shown here is derived from an EMBL/GenBank/DDBJ whole genome shotgun (WGS) entry which is preliminary data.</text>
</comment>
<dbReference type="AlphaFoldDB" id="A0AA36MQ07"/>
<accession>A0AA36MQ07</accession>
<evidence type="ECO:0000313" key="2">
    <source>
        <dbReference type="Proteomes" id="UP001178507"/>
    </source>
</evidence>
<dbReference type="SUPFAM" id="SSF54909">
    <property type="entry name" value="Dimeric alpha+beta barrel"/>
    <property type="match status" value="1"/>
</dbReference>
<name>A0AA36MQ07_9DINO</name>
<dbReference type="EMBL" id="CAUJNA010000668">
    <property type="protein sequence ID" value="CAJ1379892.1"/>
    <property type="molecule type" value="Genomic_DNA"/>
</dbReference>
<protein>
    <recommendedName>
        <fullName evidence="3">YCII-related domain-containing protein</fullName>
    </recommendedName>
</protein>
<keyword evidence="2" id="KW-1185">Reference proteome</keyword>
<reference evidence="1" key="1">
    <citation type="submission" date="2023-08" db="EMBL/GenBank/DDBJ databases">
        <authorList>
            <person name="Chen Y."/>
            <person name="Shah S."/>
            <person name="Dougan E. K."/>
            <person name="Thang M."/>
            <person name="Chan C."/>
        </authorList>
    </citation>
    <scope>NUCLEOTIDE SEQUENCE</scope>
</reference>